<comment type="caution">
    <text evidence="3">The sequence shown here is derived from an EMBL/GenBank/DDBJ whole genome shotgun (WGS) entry which is preliminary data.</text>
</comment>
<keyword evidence="4" id="KW-1185">Reference proteome</keyword>
<sequence length="316" mass="35622">MKYIHGKCWEDIADAIRQAKNLIYIIGWSVYHPVRLTSVDDGPRQPWHDLLSKIDGPAAYDVLANFEQRWLKASEKRHRISIHRSSSEDALLKIDRIPNIMGLSEASLVSDNDPESWHVQVFRSLDSTSVKGFPKDSKEASGKNFLCGKNILVDMSIHTDYVKAIRSAQHFIYVENHQYFFGIVHSTGIHIMTSSIRTKEQPNIGIQTSGIRSSFCEESTLAQTTNQVDQSPSARSFFCNKSSRSLNAMWLNHSNQSLLPFHPTHQPIIEKTKGANNLIPMEIALKIASKINAREKFSPYIVISMASPGMAQQAET</sequence>
<dbReference type="EMBL" id="JAAMPC010000001">
    <property type="protein sequence ID" value="KAG2331496.1"/>
    <property type="molecule type" value="Genomic_DNA"/>
</dbReference>
<evidence type="ECO:0000256" key="1">
    <source>
        <dbReference type="ARBA" id="ARBA00022737"/>
    </source>
</evidence>
<dbReference type="GO" id="GO:0005886">
    <property type="term" value="C:plasma membrane"/>
    <property type="evidence" value="ECO:0007669"/>
    <property type="project" value="TreeGrafter"/>
</dbReference>
<organism evidence="3 4">
    <name type="scientific">Brassica carinata</name>
    <name type="common">Ethiopian mustard</name>
    <name type="synonym">Abyssinian cabbage</name>
    <dbReference type="NCBI Taxonomy" id="52824"/>
    <lineage>
        <taxon>Eukaryota</taxon>
        <taxon>Viridiplantae</taxon>
        <taxon>Streptophyta</taxon>
        <taxon>Embryophyta</taxon>
        <taxon>Tracheophyta</taxon>
        <taxon>Spermatophyta</taxon>
        <taxon>Magnoliopsida</taxon>
        <taxon>eudicotyledons</taxon>
        <taxon>Gunneridae</taxon>
        <taxon>Pentapetalae</taxon>
        <taxon>rosids</taxon>
        <taxon>malvids</taxon>
        <taxon>Brassicales</taxon>
        <taxon>Brassicaceae</taxon>
        <taxon>Brassiceae</taxon>
        <taxon>Brassica</taxon>
    </lineage>
</organism>
<dbReference type="AlphaFoldDB" id="A0A8X7WKQ2"/>
<name>A0A8X7WKQ2_BRACI</name>
<dbReference type="GO" id="GO:0009395">
    <property type="term" value="P:phospholipid catabolic process"/>
    <property type="evidence" value="ECO:0007669"/>
    <property type="project" value="TreeGrafter"/>
</dbReference>
<dbReference type="PANTHER" id="PTHR18896:SF130">
    <property type="entry name" value="PHOSPHOLIPASE D GAMMA 2-RELATED"/>
    <property type="match status" value="1"/>
</dbReference>
<dbReference type="Proteomes" id="UP000886595">
    <property type="component" value="Unassembled WGS sequence"/>
</dbReference>
<dbReference type="PANTHER" id="PTHR18896">
    <property type="entry name" value="PHOSPHOLIPASE D"/>
    <property type="match status" value="1"/>
</dbReference>
<protein>
    <submittedName>
        <fullName evidence="3">Uncharacterized protein</fullName>
    </submittedName>
</protein>
<reference evidence="3 4" key="1">
    <citation type="submission" date="2020-02" db="EMBL/GenBank/DDBJ databases">
        <authorList>
            <person name="Ma Q."/>
            <person name="Huang Y."/>
            <person name="Song X."/>
            <person name="Pei D."/>
        </authorList>
    </citation>
    <scope>NUCLEOTIDE SEQUENCE [LARGE SCALE GENOMIC DNA]</scope>
    <source>
        <strain evidence="3">Sxm20200214</strain>
        <tissue evidence="3">Leaf</tissue>
    </source>
</reference>
<evidence type="ECO:0000313" key="4">
    <source>
        <dbReference type="Proteomes" id="UP000886595"/>
    </source>
</evidence>
<dbReference type="GO" id="GO:0004630">
    <property type="term" value="F:phospholipase D activity"/>
    <property type="evidence" value="ECO:0007669"/>
    <property type="project" value="TreeGrafter"/>
</dbReference>
<gene>
    <name evidence="3" type="ORF">Bca52824_002676</name>
</gene>
<dbReference type="Gene3D" id="3.30.870.10">
    <property type="entry name" value="Endonuclease Chain A"/>
    <property type="match status" value="1"/>
</dbReference>
<keyword evidence="1" id="KW-0677">Repeat</keyword>
<evidence type="ECO:0000313" key="3">
    <source>
        <dbReference type="EMBL" id="KAG2331496.1"/>
    </source>
</evidence>
<proteinExistence type="predicted"/>
<keyword evidence="2" id="KW-0443">Lipid metabolism</keyword>
<evidence type="ECO:0000256" key="2">
    <source>
        <dbReference type="ARBA" id="ARBA00023098"/>
    </source>
</evidence>
<dbReference type="OrthoDB" id="14911at2759"/>
<dbReference type="SUPFAM" id="SSF56024">
    <property type="entry name" value="Phospholipase D/nuclease"/>
    <property type="match status" value="1"/>
</dbReference>
<accession>A0A8X7WKQ2</accession>
<dbReference type="InterPro" id="IPR015679">
    <property type="entry name" value="PLipase_D_fam"/>
</dbReference>